<dbReference type="GO" id="GO:0016853">
    <property type="term" value="F:isomerase activity"/>
    <property type="evidence" value="ECO:0007669"/>
    <property type="project" value="UniProtKB-KW"/>
</dbReference>
<name>A0A9D1NAG9_9FIRM</name>
<feature type="domain" description="Xylose isomerase-like TIM barrel" evidence="1">
    <location>
        <begin position="21"/>
        <end position="256"/>
    </location>
</feature>
<dbReference type="InterPro" id="IPR050312">
    <property type="entry name" value="IolE/XylAMocC-like"/>
</dbReference>
<protein>
    <submittedName>
        <fullName evidence="2">Sugar phosphate isomerase/epimerase</fullName>
    </submittedName>
</protein>
<sequence length="269" mass="30543">MEIGISTATFFGKSLTEDSVRLIDDLGIPVCEIFLTTFSEYEKDFVDLLAARKGGLRVYSIHTLNQHFEPELFNPADRTRKDAEVWFGKAAYAAKTLGAETYTFHGPARLKPRKRYVLDYPWIAARLRALDAVLKEQGGGARIAYETVHWTYFNSPAFIRELHAHYGVATCLDIKQVMQSQIPLDDYLAAMGDSIRNVHLCDYDDSGRLAVPGKGTFDFVSLFRRLVDLGYNGPMMMELYSGDYRNFDEVLAGYEYLNQCLEKAKRSLV</sequence>
<dbReference type="Proteomes" id="UP000886891">
    <property type="component" value="Unassembled WGS sequence"/>
</dbReference>
<dbReference type="PANTHER" id="PTHR12110">
    <property type="entry name" value="HYDROXYPYRUVATE ISOMERASE"/>
    <property type="match status" value="1"/>
</dbReference>
<keyword evidence="2" id="KW-0413">Isomerase</keyword>
<evidence type="ECO:0000259" key="1">
    <source>
        <dbReference type="Pfam" id="PF01261"/>
    </source>
</evidence>
<proteinExistence type="predicted"/>
<reference evidence="2" key="2">
    <citation type="journal article" date="2021" name="PeerJ">
        <title>Extensive microbial diversity within the chicken gut microbiome revealed by metagenomics and culture.</title>
        <authorList>
            <person name="Gilroy R."/>
            <person name="Ravi A."/>
            <person name="Getino M."/>
            <person name="Pursley I."/>
            <person name="Horton D.L."/>
            <person name="Alikhan N.F."/>
            <person name="Baker D."/>
            <person name="Gharbi K."/>
            <person name="Hall N."/>
            <person name="Watson M."/>
            <person name="Adriaenssens E.M."/>
            <person name="Foster-Nyarko E."/>
            <person name="Jarju S."/>
            <person name="Secka A."/>
            <person name="Antonio M."/>
            <person name="Oren A."/>
            <person name="Chaudhuri R.R."/>
            <person name="La Ragione R."/>
            <person name="Hildebrand F."/>
            <person name="Pallen M.J."/>
        </authorList>
    </citation>
    <scope>NUCLEOTIDE SEQUENCE</scope>
    <source>
        <strain evidence="2">23406</strain>
    </source>
</reference>
<organism evidence="2 3">
    <name type="scientific">Candidatus Stercoripulliclostridium merdipullorum</name>
    <dbReference type="NCBI Taxonomy" id="2840952"/>
    <lineage>
        <taxon>Bacteria</taxon>
        <taxon>Bacillati</taxon>
        <taxon>Bacillota</taxon>
        <taxon>Clostridia</taxon>
        <taxon>Eubacteriales</taxon>
        <taxon>Candidatus Stercoripulliclostridium</taxon>
    </lineage>
</organism>
<dbReference type="Pfam" id="PF01261">
    <property type="entry name" value="AP_endonuc_2"/>
    <property type="match status" value="1"/>
</dbReference>
<evidence type="ECO:0000313" key="3">
    <source>
        <dbReference type="Proteomes" id="UP000886891"/>
    </source>
</evidence>
<reference evidence="2" key="1">
    <citation type="submission" date="2020-10" db="EMBL/GenBank/DDBJ databases">
        <authorList>
            <person name="Gilroy R."/>
        </authorList>
    </citation>
    <scope>NUCLEOTIDE SEQUENCE</scope>
    <source>
        <strain evidence="2">23406</strain>
    </source>
</reference>
<dbReference type="InterPro" id="IPR013022">
    <property type="entry name" value="Xyl_isomerase-like_TIM-brl"/>
</dbReference>
<dbReference type="SUPFAM" id="SSF51658">
    <property type="entry name" value="Xylose isomerase-like"/>
    <property type="match status" value="1"/>
</dbReference>
<evidence type="ECO:0000313" key="2">
    <source>
        <dbReference type="EMBL" id="HIU99536.1"/>
    </source>
</evidence>
<comment type="caution">
    <text evidence="2">The sequence shown here is derived from an EMBL/GenBank/DDBJ whole genome shotgun (WGS) entry which is preliminary data.</text>
</comment>
<dbReference type="InterPro" id="IPR036237">
    <property type="entry name" value="Xyl_isomerase-like_sf"/>
</dbReference>
<dbReference type="AlphaFoldDB" id="A0A9D1NAG9"/>
<gene>
    <name evidence="2" type="ORF">IAB14_00285</name>
</gene>
<dbReference type="Gene3D" id="3.20.20.150">
    <property type="entry name" value="Divalent-metal-dependent TIM barrel enzymes"/>
    <property type="match status" value="1"/>
</dbReference>
<accession>A0A9D1NAG9</accession>
<dbReference type="EMBL" id="DVOH01000003">
    <property type="protein sequence ID" value="HIU99536.1"/>
    <property type="molecule type" value="Genomic_DNA"/>
</dbReference>